<name>A0AAV4M1S7_BABCB</name>
<dbReference type="GeneID" id="94197455"/>
<gene>
    <name evidence="2" type="ORF">BcabD6B2_54100</name>
</gene>
<evidence type="ECO:0000256" key="1">
    <source>
        <dbReference type="SAM" id="MobiDB-lite"/>
    </source>
</evidence>
<dbReference type="RefSeq" id="XP_067718043.1">
    <property type="nucleotide sequence ID" value="XM_067861942.1"/>
</dbReference>
<organism evidence="2 3">
    <name type="scientific">Babesia caballi</name>
    <dbReference type="NCBI Taxonomy" id="5871"/>
    <lineage>
        <taxon>Eukaryota</taxon>
        <taxon>Sar</taxon>
        <taxon>Alveolata</taxon>
        <taxon>Apicomplexa</taxon>
        <taxon>Aconoidasida</taxon>
        <taxon>Piroplasmida</taxon>
        <taxon>Babesiidae</taxon>
        <taxon>Babesia</taxon>
    </lineage>
</organism>
<sequence length="240" mass="24665">MGILGGSLPPGGVPSVPPETSSALADVEKEPAAEFEKKFPGRTSEGITVSVLALKDFIASKPAMQLRAAACSAAVLASASTQSCGSSGLGLIQVSRLSSLIGDVPTSQTTLGRAVGSRSAARGTSVTGAEGSMERFGNADAAEEFEPTDPREPRRPSVAAGTPSHDVEWDFFKSLGETGEQSPVAGAEVLAPEVELESAELEVDAEAEVEVNGAEVELDPCESLWTEVATEICTRLTMGS</sequence>
<feature type="region of interest" description="Disordered" evidence="1">
    <location>
        <begin position="107"/>
        <end position="131"/>
    </location>
</feature>
<reference evidence="2 3" key="1">
    <citation type="submission" date="2021-06" db="EMBL/GenBank/DDBJ databases">
        <title>Genome sequence of Babesia caballi.</title>
        <authorList>
            <person name="Yamagishi J."/>
            <person name="Kidaka T."/>
            <person name="Ochi A."/>
        </authorList>
    </citation>
    <scope>NUCLEOTIDE SEQUENCE [LARGE SCALE GENOMIC DNA]</scope>
    <source>
        <strain evidence="2">USDA-D6B2</strain>
    </source>
</reference>
<accession>A0AAV4M1S7</accession>
<keyword evidence="3" id="KW-1185">Reference proteome</keyword>
<dbReference type="Proteomes" id="UP001497744">
    <property type="component" value="Unassembled WGS sequence"/>
</dbReference>
<dbReference type="AlphaFoldDB" id="A0AAV4M1S7"/>
<comment type="caution">
    <text evidence="2">The sequence shown here is derived from an EMBL/GenBank/DDBJ whole genome shotgun (WGS) entry which is preliminary data.</text>
</comment>
<protein>
    <submittedName>
        <fullName evidence="2">AI-2E family transporter</fullName>
    </submittedName>
</protein>
<feature type="region of interest" description="Disordered" evidence="1">
    <location>
        <begin position="143"/>
        <end position="163"/>
    </location>
</feature>
<evidence type="ECO:0000313" key="3">
    <source>
        <dbReference type="Proteomes" id="UP001497744"/>
    </source>
</evidence>
<feature type="region of interest" description="Disordered" evidence="1">
    <location>
        <begin position="1"/>
        <end position="40"/>
    </location>
</feature>
<proteinExistence type="predicted"/>
<dbReference type="EMBL" id="BPLF01000006">
    <property type="protein sequence ID" value="GIX65974.1"/>
    <property type="molecule type" value="Genomic_DNA"/>
</dbReference>
<evidence type="ECO:0000313" key="2">
    <source>
        <dbReference type="EMBL" id="GIX65974.1"/>
    </source>
</evidence>
<feature type="compositionally biased region" description="Basic and acidic residues" evidence="1">
    <location>
        <begin position="26"/>
        <end position="39"/>
    </location>
</feature>